<dbReference type="Proteomes" id="UP000624703">
    <property type="component" value="Unassembled WGS sequence"/>
</dbReference>
<accession>A0A8J7SHQ9</accession>
<dbReference type="RefSeq" id="WP_200310061.1">
    <property type="nucleotide sequence ID" value="NZ_JAENIM010000012.1"/>
</dbReference>
<comment type="caution">
    <text evidence="1">The sequence shown here is derived from an EMBL/GenBank/DDBJ whole genome shotgun (WGS) entry which is preliminary data.</text>
</comment>
<protein>
    <submittedName>
        <fullName evidence="1">Uncharacterized protein</fullName>
    </submittedName>
</protein>
<sequence>MERDFGDQPLDRMMQAWGMSNHDLVEVSTEQMTHKQVQKARKGRRLTLKMMQKVCRAFNVAIWYQLNDEEKEAYYEYMHRDLFSYAKGADENWVDPNTKLIEAFLERKADTDK</sequence>
<dbReference type="EMBL" id="JAENIM010000012">
    <property type="protein sequence ID" value="MBK1790019.1"/>
    <property type="molecule type" value="Genomic_DNA"/>
</dbReference>
<reference evidence="1" key="1">
    <citation type="submission" date="2021-01" db="EMBL/GenBank/DDBJ databases">
        <title>Modified the classification status of verrucomicrobia.</title>
        <authorList>
            <person name="Feng X."/>
        </authorList>
    </citation>
    <scope>NUCLEOTIDE SEQUENCE</scope>
    <source>
        <strain evidence="1">_KCTC 22039</strain>
    </source>
</reference>
<keyword evidence="2" id="KW-1185">Reference proteome</keyword>
<evidence type="ECO:0000313" key="2">
    <source>
        <dbReference type="Proteomes" id="UP000624703"/>
    </source>
</evidence>
<dbReference type="AlphaFoldDB" id="A0A8J7SHQ9"/>
<name>A0A8J7SHQ9_9BACT</name>
<organism evidence="1 2">
    <name type="scientific">Persicirhabdus sediminis</name>
    <dbReference type="NCBI Taxonomy" id="454144"/>
    <lineage>
        <taxon>Bacteria</taxon>
        <taxon>Pseudomonadati</taxon>
        <taxon>Verrucomicrobiota</taxon>
        <taxon>Verrucomicrobiia</taxon>
        <taxon>Verrucomicrobiales</taxon>
        <taxon>Verrucomicrobiaceae</taxon>
        <taxon>Persicirhabdus</taxon>
    </lineage>
</organism>
<gene>
    <name evidence="1" type="ORF">JIN82_02490</name>
</gene>
<proteinExistence type="predicted"/>
<evidence type="ECO:0000313" key="1">
    <source>
        <dbReference type="EMBL" id="MBK1790019.1"/>
    </source>
</evidence>